<gene>
    <name evidence="5" type="ORF">CQW49_16100</name>
</gene>
<proteinExistence type="inferred from homology"/>
<keyword evidence="6" id="KW-1185">Reference proteome</keyword>
<organism evidence="5 6">
    <name type="scientific">Methylosinus trichosporium (strain ATCC 35070 / NCIMB 11131 / UNIQEM 75 / OB3b)</name>
    <dbReference type="NCBI Taxonomy" id="595536"/>
    <lineage>
        <taxon>Bacteria</taxon>
        <taxon>Pseudomonadati</taxon>
        <taxon>Pseudomonadota</taxon>
        <taxon>Alphaproteobacteria</taxon>
        <taxon>Hyphomicrobiales</taxon>
        <taxon>Methylocystaceae</taxon>
        <taxon>Methylosinus</taxon>
    </lineage>
</organism>
<dbReference type="GO" id="GO:0030527">
    <property type="term" value="F:structural constituent of chromatin"/>
    <property type="evidence" value="ECO:0007669"/>
    <property type="project" value="InterPro"/>
</dbReference>
<evidence type="ECO:0000256" key="3">
    <source>
        <dbReference type="ARBA" id="ARBA00023125"/>
    </source>
</evidence>
<dbReference type="Proteomes" id="UP000230709">
    <property type="component" value="Chromosome"/>
</dbReference>
<dbReference type="InterPro" id="IPR010992">
    <property type="entry name" value="IHF-like_DNA-bd_dom_sf"/>
</dbReference>
<dbReference type="SMART" id="SM00411">
    <property type="entry name" value="BHL"/>
    <property type="match status" value="1"/>
</dbReference>
<dbReference type="PRINTS" id="PR01727">
    <property type="entry name" value="DNABINDINGHU"/>
</dbReference>
<evidence type="ECO:0000313" key="6">
    <source>
        <dbReference type="Proteomes" id="UP000230709"/>
    </source>
</evidence>
<dbReference type="Gene3D" id="4.10.520.10">
    <property type="entry name" value="IHF-like DNA-binding proteins"/>
    <property type="match status" value="1"/>
</dbReference>
<comment type="similarity">
    <text evidence="1 4">Belongs to the bacterial histone-like protein family.</text>
</comment>
<dbReference type="SUPFAM" id="SSF47729">
    <property type="entry name" value="IHF-like DNA-binding proteins"/>
    <property type="match status" value="1"/>
</dbReference>
<dbReference type="InterPro" id="IPR000119">
    <property type="entry name" value="Hist_DNA-bd"/>
</dbReference>
<evidence type="ECO:0000256" key="2">
    <source>
        <dbReference type="ARBA" id="ARBA00023067"/>
    </source>
</evidence>
<dbReference type="Pfam" id="PF00216">
    <property type="entry name" value="Bac_DNA_binding"/>
    <property type="match status" value="1"/>
</dbReference>
<dbReference type="RefSeq" id="WP_003611694.1">
    <property type="nucleotide sequence ID" value="NZ_ADVE02000001.1"/>
</dbReference>
<evidence type="ECO:0000256" key="4">
    <source>
        <dbReference type="RuleBase" id="RU003939"/>
    </source>
</evidence>
<reference evidence="6" key="1">
    <citation type="submission" date="2017-10" db="EMBL/GenBank/DDBJ databases">
        <title>Completed PacBio SMRT sequence of Methylosinus trichosporium OB3b reveals presence of a third large plasmid.</title>
        <authorList>
            <person name="Charles T.C."/>
            <person name="Lynch M.D.J."/>
            <person name="Heil J.R."/>
            <person name="Cheng J."/>
        </authorList>
    </citation>
    <scope>NUCLEOTIDE SEQUENCE [LARGE SCALE GENOMIC DNA]</scope>
    <source>
        <strain evidence="6">OB3b</strain>
    </source>
</reference>
<dbReference type="KEGG" id="mtw:CQW49_16100"/>
<dbReference type="AlphaFoldDB" id="A0A2D2D2L2"/>
<protein>
    <submittedName>
        <fullName evidence="5">HU family DNA-binding protein</fullName>
    </submittedName>
</protein>
<dbReference type="CDD" id="cd13831">
    <property type="entry name" value="HU"/>
    <property type="match status" value="1"/>
</dbReference>
<evidence type="ECO:0000256" key="1">
    <source>
        <dbReference type="ARBA" id="ARBA00010529"/>
    </source>
</evidence>
<dbReference type="GO" id="GO:0003677">
    <property type="term" value="F:DNA binding"/>
    <property type="evidence" value="ECO:0007669"/>
    <property type="project" value="UniProtKB-KW"/>
</dbReference>
<dbReference type="PANTHER" id="PTHR33175">
    <property type="entry name" value="DNA-BINDING PROTEIN HU"/>
    <property type="match status" value="1"/>
</dbReference>
<sequence length="94" mass="9809">MVNKLELVEHVAEATDTSKAAATAAIDAVLEGITMALKKGEEVRLVGFGTFSVKKRAAGVGRNPATGEEIQIPESTSARFKPGATLKAALNKTK</sequence>
<dbReference type="STRING" id="595536.GCA_000178815_01962"/>
<name>A0A2D2D2L2_METT3</name>
<accession>A0A2D2D2L2</accession>
<dbReference type="EMBL" id="CP023737">
    <property type="protein sequence ID" value="ATQ69232.1"/>
    <property type="molecule type" value="Genomic_DNA"/>
</dbReference>
<dbReference type="GO" id="GO:0030261">
    <property type="term" value="P:chromosome condensation"/>
    <property type="evidence" value="ECO:0007669"/>
    <property type="project" value="UniProtKB-KW"/>
</dbReference>
<dbReference type="GO" id="GO:0005829">
    <property type="term" value="C:cytosol"/>
    <property type="evidence" value="ECO:0007669"/>
    <property type="project" value="TreeGrafter"/>
</dbReference>
<dbReference type="PANTHER" id="PTHR33175:SF3">
    <property type="entry name" value="DNA-BINDING PROTEIN HU-BETA"/>
    <property type="match status" value="1"/>
</dbReference>
<evidence type="ECO:0000313" key="5">
    <source>
        <dbReference type="EMBL" id="ATQ69232.1"/>
    </source>
</evidence>
<keyword evidence="3 5" id="KW-0238">DNA-binding</keyword>
<keyword evidence="2" id="KW-0226">DNA condensation</keyword>